<dbReference type="Proteomes" id="UP001391051">
    <property type="component" value="Unassembled WGS sequence"/>
</dbReference>
<accession>A0ABR1PU30</accession>
<keyword evidence="8" id="KW-1185">Reference proteome</keyword>
<evidence type="ECO:0000256" key="4">
    <source>
        <dbReference type="ARBA" id="ARBA00023136"/>
    </source>
</evidence>
<feature type="transmembrane region" description="Helical" evidence="6">
    <location>
        <begin position="141"/>
        <end position="162"/>
    </location>
</feature>
<keyword evidence="4 6" id="KW-0472">Membrane</keyword>
<evidence type="ECO:0000256" key="2">
    <source>
        <dbReference type="ARBA" id="ARBA00022692"/>
    </source>
</evidence>
<dbReference type="EMBL" id="JAQQWE010000010">
    <property type="protein sequence ID" value="KAK7937953.1"/>
    <property type="molecule type" value="Genomic_DNA"/>
</dbReference>
<feature type="region of interest" description="Disordered" evidence="5">
    <location>
        <begin position="317"/>
        <end position="336"/>
    </location>
</feature>
<evidence type="ECO:0000313" key="7">
    <source>
        <dbReference type="EMBL" id="KAK7937953.1"/>
    </source>
</evidence>
<feature type="transmembrane region" description="Helical" evidence="6">
    <location>
        <begin position="225"/>
        <end position="244"/>
    </location>
</feature>
<dbReference type="Pfam" id="PF04479">
    <property type="entry name" value="RTA1"/>
    <property type="match status" value="1"/>
</dbReference>
<comment type="caution">
    <text evidence="7">The sequence shown here is derived from an EMBL/GenBank/DDBJ whole genome shotgun (WGS) entry which is preliminary data.</text>
</comment>
<dbReference type="InterPro" id="IPR007568">
    <property type="entry name" value="RTA1"/>
</dbReference>
<organism evidence="7 8">
    <name type="scientific">Apiospora aurea</name>
    <dbReference type="NCBI Taxonomy" id="335848"/>
    <lineage>
        <taxon>Eukaryota</taxon>
        <taxon>Fungi</taxon>
        <taxon>Dikarya</taxon>
        <taxon>Ascomycota</taxon>
        <taxon>Pezizomycotina</taxon>
        <taxon>Sordariomycetes</taxon>
        <taxon>Xylariomycetidae</taxon>
        <taxon>Amphisphaeriales</taxon>
        <taxon>Apiosporaceae</taxon>
        <taxon>Apiospora</taxon>
    </lineage>
</organism>
<feature type="transmembrane region" description="Helical" evidence="6">
    <location>
        <begin position="182"/>
        <end position="204"/>
    </location>
</feature>
<evidence type="ECO:0008006" key="9">
    <source>
        <dbReference type="Google" id="ProtNLM"/>
    </source>
</evidence>
<feature type="transmembrane region" description="Helical" evidence="6">
    <location>
        <begin position="39"/>
        <end position="59"/>
    </location>
</feature>
<gene>
    <name evidence="7" type="ORF">PG986_014821</name>
</gene>
<evidence type="ECO:0000256" key="5">
    <source>
        <dbReference type="SAM" id="MobiDB-lite"/>
    </source>
</evidence>
<dbReference type="PANTHER" id="PTHR31465">
    <property type="entry name" value="PROTEIN RTA1-RELATED"/>
    <property type="match status" value="1"/>
</dbReference>
<dbReference type="PANTHER" id="PTHR31465:SF11">
    <property type="entry name" value="DOMAIN PROTEIN, PUTATIVE (AFU_ORTHOLOGUE AFUA_3G10770)-RELATED"/>
    <property type="match status" value="1"/>
</dbReference>
<keyword evidence="3 6" id="KW-1133">Transmembrane helix</keyword>
<feature type="transmembrane region" description="Helical" evidence="6">
    <location>
        <begin position="96"/>
        <end position="120"/>
    </location>
</feature>
<name>A0ABR1PU30_9PEZI</name>
<keyword evidence="2 6" id="KW-0812">Transmembrane</keyword>
<evidence type="ECO:0000256" key="6">
    <source>
        <dbReference type="SAM" id="Phobius"/>
    </source>
</evidence>
<feature type="transmembrane region" description="Helical" evidence="6">
    <location>
        <begin position="66"/>
        <end position="84"/>
    </location>
</feature>
<comment type="subcellular location">
    <subcellularLocation>
        <location evidence="1">Membrane</location>
        <topology evidence="1">Multi-pass membrane protein</topology>
    </subcellularLocation>
</comment>
<reference evidence="7 8" key="1">
    <citation type="submission" date="2023-01" db="EMBL/GenBank/DDBJ databases">
        <title>Analysis of 21 Apiospora genomes using comparative genomics revels a genus with tremendous synthesis potential of carbohydrate active enzymes and secondary metabolites.</title>
        <authorList>
            <person name="Sorensen T."/>
        </authorList>
    </citation>
    <scope>NUCLEOTIDE SEQUENCE [LARGE SCALE GENOMIC DNA]</scope>
    <source>
        <strain evidence="7 8">CBS 24483</strain>
    </source>
</reference>
<dbReference type="GeneID" id="92084105"/>
<feature type="transmembrane region" description="Helical" evidence="6">
    <location>
        <begin position="264"/>
        <end position="283"/>
    </location>
</feature>
<evidence type="ECO:0000313" key="8">
    <source>
        <dbReference type="Proteomes" id="UP001391051"/>
    </source>
</evidence>
<protein>
    <recommendedName>
        <fullName evidence="9">RTA1-domain-containing protein</fullName>
    </recommendedName>
</protein>
<evidence type="ECO:0000256" key="1">
    <source>
        <dbReference type="ARBA" id="ARBA00004141"/>
    </source>
</evidence>
<dbReference type="RefSeq" id="XP_066693281.1">
    <property type="nucleotide sequence ID" value="XM_066851043.1"/>
</dbReference>
<proteinExistence type="predicted"/>
<sequence>MGSKAYFLASLSEQIRSPNNCWAKKLPGVPYNYGYRPSLAAGASFIVLFAFALIYHLALSMRKKRWVSVALAYGAFVELIGWVGRTWGSQCPYNQHAYLMQVVTLIIGPVFVTAALYILLGQLIQIFGPDSSMLSSRMYTIIFLTCDWVALIIQAIGAAMAASAQRTRKNPTPGTNTMIAGIVFQLATMAVFAGLAVDFLRRISRSASAVRSIGGVDGGRVPKQYYSVLTTLFISLLCIVARNLFRVVELAEGWTGHLMLHERYLVALDGLLMVLAVWVFIVLDPARLVAENRDLFPRPADVERVIHKGSLEVEEAEHGGRGSYGAKEYSASRQAY</sequence>
<evidence type="ECO:0000256" key="3">
    <source>
        <dbReference type="ARBA" id="ARBA00022989"/>
    </source>
</evidence>